<dbReference type="InterPro" id="IPR050282">
    <property type="entry name" value="Cycloisomerase_2"/>
</dbReference>
<dbReference type="Gene3D" id="2.130.10.10">
    <property type="entry name" value="YVTN repeat-like/Quinoprotein amine dehydrogenase"/>
    <property type="match status" value="1"/>
</dbReference>
<dbReference type="InterPro" id="IPR015943">
    <property type="entry name" value="WD40/YVTN_repeat-like_dom_sf"/>
</dbReference>
<dbReference type="EMBL" id="CP019728">
    <property type="protein sequence ID" value="AQS53484.1"/>
    <property type="molecule type" value="Genomic_DNA"/>
</dbReference>
<evidence type="ECO:0000313" key="3">
    <source>
        <dbReference type="Proteomes" id="UP000188993"/>
    </source>
</evidence>
<dbReference type="InterPro" id="IPR011048">
    <property type="entry name" value="Haem_d1_sf"/>
</dbReference>
<dbReference type="Proteomes" id="UP000188993">
    <property type="component" value="Chromosome"/>
</dbReference>
<dbReference type="PANTHER" id="PTHR30344">
    <property type="entry name" value="6-PHOSPHOGLUCONOLACTONASE-RELATED"/>
    <property type="match status" value="1"/>
</dbReference>
<evidence type="ECO:0000313" key="2">
    <source>
        <dbReference type="EMBL" id="AQS53484.1"/>
    </source>
</evidence>
<keyword evidence="3" id="KW-1185">Reference proteome</keyword>
<gene>
    <name evidence="2" type="primary">pgl</name>
    <name evidence="2" type="ORF">BW727_101116</name>
</gene>
<comment type="similarity">
    <text evidence="1">Belongs to the cycloisomerase 2 family.</text>
</comment>
<dbReference type="KEGG" id="jda:BW727_101116"/>
<dbReference type="RefSeq" id="WP_062469062.1">
    <property type="nucleotide sequence ID" value="NZ_BBYN01000010.1"/>
</dbReference>
<dbReference type="InterPro" id="IPR019405">
    <property type="entry name" value="Lactonase_7-beta_prop"/>
</dbReference>
<accession>A0A1S6IPJ3</accession>
<proteinExistence type="inferred from homology"/>
<dbReference type="Pfam" id="PF10282">
    <property type="entry name" value="Lactonase"/>
    <property type="match status" value="1"/>
</dbReference>
<protein>
    <submittedName>
        <fullName evidence="2">6-phosphogluconolactonase</fullName>
        <ecNumber evidence="2">3.1.1.31</ecNumber>
    </submittedName>
</protein>
<dbReference type="STRING" id="708126.BW727_101116"/>
<evidence type="ECO:0000256" key="1">
    <source>
        <dbReference type="ARBA" id="ARBA00005564"/>
    </source>
</evidence>
<dbReference type="FunFam" id="2.130.10.10:FF:000306">
    <property type="entry name" value="3-carboxymuconate cyclase"/>
    <property type="match status" value="1"/>
</dbReference>
<sequence length="341" mass="38287">MLHTLYLGSYTKRESKGVHQTILDTDKKELSAVQLIAEVNSPTYITLNSDKSSLYTVSKEEEGAGLTAFTRQEDGQYKRRYSNTTEENTPCYIALDEENNLLFTASYHDGYVSVYKETKSGIELTDRVQHVGSSVHENQDGPHVHYTDYTPDKKYLLVCDLGTDAVYSYSVSQQGKLKEVARYQTKPGSGPRHLVFHPNGHTAYLLDELSSEVEVLEYQSEDGSLTYQSRISMIPDSHTDFNSGAAIRVSADGKFVYASNRGHNSIVVYKVADDFSLSLVEYKPSEGDFPRDFNLTPDQVFLVVGHQNSDQLTLFGRDDETGKLNLLQKDVYAPECVCVTY</sequence>
<dbReference type="GO" id="GO:0005829">
    <property type="term" value="C:cytosol"/>
    <property type="evidence" value="ECO:0007669"/>
    <property type="project" value="TreeGrafter"/>
</dbReference>
<name>A0A1S6IPJ3_9LACT</name>
<dbReference type="OrthoDB" id="9790815at2"/>
<organism evidence="2 3">
    <name type="scientific">Jeotgalibaca dankookensis</name>
    <dbReference type="NCBI Taxonomy" id="708126"/>
    <lineage>
        <taxon>Bacteria</taxon>
        <taxon>Bacillati</taxon>
        <taxon>Bacillota</taxon>
        <taxon>Bacilli</taxon>
        <taxon>Lactobacillales</taxon>
        <taxon>Carnobacteriaceae</taxon>
        <taxon>Jeotgalibaca</taxon>
    </lineage>
</organism>
<keyword evidence="2" id="KW-0378">Hydrolase</keyword>
<reference evidence="2 3" key="1">
    <citation type="journal article" date="2014" name="Int. J. Syst. Evol. Microbiol.">
        <title>Jeotgalibaca dankookensis gen. nov., sp. nov., a member of the family Carnobacteriaceae, isolated from seujeot (Korean traditional food).</title>
        <authorList>
            <person name="Lee D.G."/>
            <person name="Trujillo M.E."/>
            <person name="Kang H."/>
            <person name="Ahn T.Y."/>
        </authorList>
    </citation>
    <scope>NUCLEOTIDE SEQUENCE [LARGE SCALE GENOMIC DNA]</scope>
    <source>
        <strain evidence="2 3">EX-07</strain>
    </source>
</reference>
<dbReference type="EC" id="3.1.1.31" evidence="2"/>
<dbReference type="SUPFAM" id="SSF51004">
    <property type="entry name" value="C-terminal (heme d1) domain of cytochrome cd1-nitrite reductase"/>
    <property type="match status" value="1"/>
</dbReference>
<dbReference type="PANTHER" id="PTHR30344:SF1">
    <property type="entry name" value="6-PHOSPHOGLUCONOLACTONASE"/>
    <property type="match status" value="1"/>
</dbReference>
<dbReference type="AlphaFoldDB" id="A0A1S6IPJ3"/>
<dbReference type="GO" id="GO:0017057">
    <property type="term" value="F:6-phosphogluconolactonase activity"/>
    <property type="evidence" value="ECO:0007669"/>
    <property type="project" value="UniProtKB-EC"/>
</dbReference>